<evidence type="ECO:0000313" key="6">
    <source>
        <dbReference type="EMBL" id="SKA40389.1"/>
    </source>
</evidence>
<dbReference type="EMBL" id="FUWS01000032">
    <property type="protein sequence ID" value="SKA40389.1"/>
    <property type="molecule type" value="Genomic_DNA"/>
</dbReference>
<dbReference type="Proteomes" id="UP000190637">
    <property type="component" value="Unassembled WGS sequence"/>
</dbReference>
<organism evidence="6 7">
    <name type="scientific">Marinactinospora thermotolerans DSM 45154</name>
    <dbReference type="NCBI Taxonomy" id="1122192"/>
    <lineage>
        <taxon>Bacteria</taxon>
        <taxon>Bacillati</taxon>
        <taxon>Actinomycetota</taxon>
        <taxon>Actinomycetes</taxon>
        <taxon>Streptosporangiales</taxon>
        <taxon>Nocardiopsidaceae</taxon>
        <taxon>Marinactinospora</taxon>
    </lineage>
</organism>
<dbReference type="OrthoDB" id="3345368at2"/>
<evidence type="ECO:0000259" key="5">
    <source>
        <dbReference type="PROSITE" id="PS51900"/>
    </source>
</evidence>
<evidence type="ECO:0000256" key="2">
    <source>
        <dbReference type="ARBA" id="ARBA00023172"/>
    </source>
</evidence>
<evidence type="ECO:0000256" key="1">
    <source>
        <dbReference type="ARBA" id="ARBA00023125"/>
    </source>
</evidence>
<keyword evidence="2" id="KW-0233">DNA recombination</keyword>
<dbReference type="Gene3D" id="1.10.443.10">
    <property type="entry name" value="Intergrase catalytic core"/>
    <property type="match status" value="1"/>
</dbReference>
<dbReference type="PROSITE" id="PS51900">
    <property type="entry name" value="CB"/>
    <property type="match status" value="1"/>
</dbReference>
<dbReference type="STRING" id="1122192.SAMN02745673_05047"/>
<proteinExistence type="predicted"/>
<dbReference type="RefSeq" id="WP_078764251.1">
    <property type="nucleotide sequence ID" value="NZ_FUWS01000032.1"/>
</dbReference>
<feature type="region of interest" description="Disordered" evidence="4">
    <location>
        <begin position="254"/>
        <end position="282"/>
    </location>
</feature>
<evidence type="ECO:0000256" key="3">
    <source>
        <dbReference type="PROSITE-ProRule" id="PRU01248"/>
    </source>
</evidence>
<dbReference type="InterPro" id="IPR013762">
    <property type="entry name" value="Integrase-like_cat_sf"/>
</dbReference>
<dbReference type="InterPro" id="IPR011010">
    <property type="entry name" value="DNA_brk_join_enz"/>
</dbReference>
<feature type="domain" description="Core-binding (CB)" evidence="5">
    <location>
        <begin position="1"/>
        <end position="83"/>
    </location>
</feature>
<name>A0A1T4TJI1_9ACTN</name>
<dbReference type="InterPro" id="IPR010998">
    <property type="entry name" value="Integrase_recombinase_N"/>
</dbReference>
<dbReference type="InterPro" id="IPR044068">
    <property type="entry name" value="CB"/>
</dbReference>
<dbReference type="GO" id="GO:0015074">
    <property type="term" value="P:DNA integration"/>
    <property type="evidence" value="ECO:0007669"/>
    <property type="project" value="InterPro"/>
</dbReference>
<dbReference type="GO" id="GO:0003677">
    <property type="term" value="F:DNA binding"/>
    <property type="evidence" value="ECO:0007669"/>
    <property type="project" value="UniProtKB-UniRule"/>
</dbReference>
<gene>
    <name evidence="6" type="ORF">SAMN02745673_05047</name>
</gene>
<reference evidence="6 7" key="1">
    <citation type="submission" date="2017-02" db="EMBL/GenBank/DDBJ databases">
        <authorList>
            <person name="Peterson S.W."/>
        </authorList>
    </citation>
    <scope>NUCLEOTIDE SEQUENCE [LARGE SCALE GENOMIC DNA]</scope>
    <source>
        <strain evidence="6 7">DSM 45154</strain>
    </source>
</reference>
<dbReference type="GO" id="GO:0006310">
    <property type="term" value="P:DNA recombination"/>
    <property type="evidence" value="ECO:0007669"/>
    <property type="project" value="UniProtKB-KW"/>
</dbReference>
<evidence type="ECO:0000256" key="4">
    <source>
        <dbReference type="SAM" id="MobiDB-lite"/>
    </source>
</evidence>
<sequence length="282" mass="31452">MTLGKAVEAFLSDVANPHTRRAYAVALRALAHRFDPRAPLGTLTQEGTAERVALWFDHQWSDRSPATINARLNALSAAGQWWRARGWLTENPFQGIRRRSAPLGPPGLLDRVAIESLVAREDLPLRERVLWRMLYESAARACDVLALNVEDLDLADRRARARTAEGVRRVVAWGPATASLLPDLVMGRRLGPLFLTERRPRTRPPLSDTDPVSGRSRLSYRRVAELFAEATGGATLEQFRRSVLALSTEDETDLRLPGPYSGRATIEAPARHPRTRSEPLMT</sequence>
<evidence type="ECO:0000313" key="7">
    <source>
        <dbReference type="Proteomes" id="UP000190637"/>
    </source>
</evidence>
<dbReference type="AlphaFoldDB" id="A0A1T4TJI1"/>
<keyword evidence="7" id="KW-1185">Reference proteome</keyword>
<protein>
    <submittedName>
        <fullName evidence="6">Site-specific recombinase XerD</fullName>
    </submittedName>
</protein>
<keyword evidence="1 3" id="KW-0238">DNA-binding</keyword>
<dbReference type="SUPFAM" id="SSF56349">
    <property type="entry name" value="DNA breaking-rejoining enzymes"/>
    <property type="match status" value="1"/>
</dbReference>
<dbReference type="Gene3D" id="1.10.150.130">
    <property type="match status" value="1"/>
</dbReference>
<accession>A0A1T4TJI1</accession>